<sequence>MGFFLGAKGLRQGYPMSPYLFVIAMVLHLLLAQRVDQSENFCYHWHCKEIGLVNLCFFDDLLFFCRAELPSVHLFREALLVFAAWTGLEANPSKSQLIVSKAAMDVRQQLLSVLGFQEGALPVRYLGIPLISSRLTTADCSALIRKIDERLNGWGKLQLSFAARTQDRVGVDYKRQCRIMELEEDSTTLGHVQYKVGTGSHTMLWHDPWYELGVLIHQFPRGPQVLGIPAEAKLDTVIKDWRWDWLEIFDIEHREITHQLPLLTAEGTISWNSPTGQLNTAAAFCIWSPPGSEGNMAPPPYRTVPNTTKFFYTLVSDIGKALYTR</sequence>
<feature type="signal peptide" evidence="1">
    <location>
        <begin position="1"/>
        <end position="32"/>
    </location>
</feature>
<feature type="chain" id="PRO_5044025292" description="Reverse transcriptase domain-containing protein" evidence="1">
    <location>
        <begin position="33"/>
        <end position="325"/>
    </location>
</feature>
<evidence type="ECO:0000259" key="2">
    <source>
        <dbReference type="PROSITE" id="PS50878"/>
    </source>
</evidence>
<proteinExistence type="predicted"/>
<reference evidence="3" key="2">
    <citation type="journal article" date="2024" name="Plant">
        <title>Genomic evolution and insights into agronomic trait innovations of Sesamum species.</title>
        <authorList>
            <person name="Miao H."/>
            <person name="Wang L."/>
            <person name="Qu L."/>
            <person name="Liu H."/>
            <person name="Sun Y."/>
            <person name="Le M."/>
            <person name="Wang Q."/>
            <person name="Wei S."/>
            <person name="Zheng Y."/>
            <person name="Lin W."/>
            <person name="Duan Y."/>
            <person name="Cao H."/>
            <person name="Xiong S."/>
            <person name="Wang X."/>
            <person name="Wei L."/>
            <person name="Li C."/>
            <person name="Ma Q."/>
            <person name="Ju M."/>
            <person name="Zhao R."/>
            <person name="Li G."/>
            <person name="Mu C."/>
            <person name="Tian Q."/>
            <person name="Mei H."/>
            <person name="Zhang T."/>
            <person name="Gao T."/>
            <person name="Zhang H."/>
        </authorList>
    </citation>
    <scope>NUCLEOTIDE SEQUENCE</scope>
    <source>
        <strain evidence="3">G02</strain>
    </source>
</reference>
<feature type="domain" description="Reverse transcriptase" evidence="2">
    <location>
        <begin position="1"/>
        <end position="130"/>
    </location>
</feature>
<reference evidence="3" key="1">
    <citation type="submission" date="2020-06" db="EMBL/GenBank/DDBJ databases">
        <authorList>
            <person name="Li T."/>
            <person name="Hu X."/>
            <person name="Zhang T."/>
            <person name="Song X."/>
            <person name="Zhang H."/>
            <person name="Dai N."/>
            <person name="Sheng W."/>
            <person name="Hou X."/>
            <person name="Wei L."/>
        </authorList>
    </citation>
    <scope>NUCLEOTIDE SEQUENCE</scope>
    <source>
        <strain evidence="3">G02</strain>
        <tissue evidence="3">Leaf</tissue>
    </source>
</reference>
<keyword evidence="1" id="KW-0732">Signal</keyword>
<dbReference type="PROSITE" id="PS50878">
    <property type="entry name" value="RT_POL"/>
    <property type="match status" value="1"/>
</dbReference>
<protein>
    <recommendedName>
        <fullName evidence="2">Reverse transcriptase domain-containing protein</fullName>
    </recommendedName>
</protein>
<dbReference type="AlphaFoldDB" id="A0AAW2NQD3"/>
<organism evidence="3">
    <name type="scientific">Sesamum radiatum</name>
    <name type="common">Black benniseed</name>
    <dbReference type="NCBI Taxonomy" id="300843"/>
    <lineage>
        <taxon>Eukaryota</taxon>
        <taxon>Viridiplantae</taxon>
        <taxon>Streptophyta</taxon>
        <taxon>Embryophyta</taxon>
        <taxon>Tracheophyta</taxon>
        <taxon>Spermatophyta</taxon>
        <taxon>Magnoliopsida</taxon>
        <taxon>eudicotyledons</taxon>
        <taxon>Gunneridae</taxon>
        <taxon>Pentapetalae</taxon>
        <taxon>asterids</taxon>
        <taxon>lamiids</taxon>
        <taxon>Lamiales</taxon>
        <taxon>Pedaliaceae</taxon>
        <taxon>Sesamum</taxon>
    </lineage>
</organism>
<comment type="caution">
    <text evidence="3">The sequence shown here is derived from an EMBL/GenBank/DDBJ whole genome shotgun (WGS) entry which is preliminary data.</text>
</comment>
<evidence type="ECO:0000256" key="1">
    <source>
        <dbReference type="SAM" id="SignalP"/>
    </source>
</evidence>
<dbReference type="Pfam" id="PF00078">
    <property type="entry name" value="RVT_1"/>
    <property type="match status" value="1"/>
</dbReference>
<dbReference type="PANTHER" id="PTHR33116">
    <property type="entry name" value="REVERSE TRANSCRIPTASE ZINC-BINDING DOMAIN-CONTAINING PROTEIN-RELATED-RELATED"/>
    <property type="match status" value="1"/>
</dbReference>
<accession>A0AAW2NQD3</accession>
<dbReference type="InterPro" id="IPR000477">
    <property type="entry name" value="RT_dom"/>
</dbReference>
<gene>
    <name evidence="3" type="ORF">Sradi_4401000</name>
</gene>
<name>A0AAW2NQD3_SESRA</name>
<dbReference type="EMBL" id="JACGWJ010000019">
    <property type="protein sequence ID" value="KAL0345697.1"/>
    <property type="molecule type" value="Genomic_DNA"/>
</dbReference>
<evidence type="ECO:0000313" key="3">
    <source>
        <dbReference type="EMBL" id="KAL0345697.1"/>
    </source>
</evidence>
<dbReference type="PANTHER" id="PTHR33116:SF76">
    <property type="entry name" value="DUF4283 DOMAIN-CONTAINING PROTEIN"/>
    <property type="match status" value="1"/>
</dbReference>